<name>A0A5J4P4X1_9ZZZZ</name>
<reference evidence="1" key="1">
    <citation type="submission" date="2019-03" db="EMBL/GenBank/DDBJ databases">
        <title>Single cell metagenomics reveals metabolic interactions within the superorganism composed of flagellate Streblomastix strix and complex community of Bacteroidetes bacteria on its surface.</title>
        <authorList>
            <person name="Treitli S.C."/>
            <person name="Kolisko M."/>
            <person name="Husnik F."/>
            <person name="Keeling P."/>
            <person name="Hampl V."/>
        </authorList>
    </citation>
    <scope>NUCLEOTIDE SEQUENCE</scope>
    <source>
        <strain evidence="1">STM</strain>
    </source>
</reference>
<comment type="caution">
    <text evidence="1">The sequence shown here is derived from an EMBL/GenBank/DDBJ whole genome shotgun (WGS) entry which is preliminary data.</text>
</comment>
<organism evidence="1">
    <name type="scientific">termite gut metagenome</name>
    <dbReference type="NCBI Taxonomy" id="433724"/>
    <lineage>
        <taxon>unclassified sequences</taxon>
        <taxon>metagenomes</taxon>
        <taxon>organismal metagenomes</taxon>
    </lineage>
</organism>
<accession>A0A5J4P4X1</accession>
<evidence type="ECO:0000313" key="1">
    <source>
        <dbReference type="EMBL" id="KAA6304406.1"/>
    </source>
</evidence>
<dbReference type="AlphaFoldDB" id="A0A5J4P4X1"/>
<sequence length="66" mass="7657">MSRAYLCGMFIRRKSNKTGNISVRVIDKSHGRYRVLQSFGTGRSESELLLLERRASQYIKEQEGFT</sequence>
<proteinExistence type="predicted"/>
<dbReference type="EMBL" id="SNRY01011539">
    <property type="protein sequence ID" value="KAA6304406.1"/>
    <property type="molecule type" value="Genomic_DNA"/>
</dbReference>
<feature type="non-terminal residue" evidence="1">
    <location>
        <position position="66"/>
    </location>
</feature>
<protein>
    <submittedName>
        <fullName evidence="1">Uncharacterized protein</fullName>
    </submittedName>
</protein>
<gene>
    <name evidence="1" type="ORF">EZS27_043947</name>
</gene>